<organism evidence="2 3">
    <name type="scientific">Lishizhenia tianjinensis</name>
    <dbReference type="NCBI Taxonomy" id="477690"/>
    <lineage>
        <taxon>Bacteria</taxon>
        <taxon>Pseudomonadati</taxon>
        <taxon>Bacteroidota</taxon>
        <taxon>Flavobacteriia</taxon>
        <taxon>Flavobacteriales</taxon>
        <taxon>Crocinitomicaceae</taxon>
        <taxon>Lishizhenia</taxon>
    </lineage>
</organism>
<dbReference type="EMBL" id="FPAS01000001">
    <property type="protein sequence ID" value="SFT38161.1"/>
    <property type="molecule type" value="Genomic_DNA"/>
</dbReference>
<feature type="transmembrane region" description="Helical" evidence="1">
    <location>
        <begin position="65"/>
        <end position="92"/>
    </location>
</feature>
<feature type="transmembrane region" description="Helical" evidence="1">
    <location>
        <begin position="112"/>
        <end position="135"/>
    </location>
</feature>
<feature type="transmembrane region" description="Helical" evidence="1">
    <location>
        <begin position="12"/>
        <end position="30"/>
    </location>
</feature>
<proteinExistence type="predicted"/>
<protein>
    <recommendedName>
        <fullName evidence="4">DUF4199 domain-containing protein</fullName>
    </recommendedName>
</protein>
<accession>A0A1I6XJE4</accession>
<keyword evidence="1" id="KW-1133">Transmembrane helix</keyword>
<evidence type="ECO:0000313" key="3">
    <source>
        <dbReference type="Proteomes" id="UP000236454"/>
    </source>
</evidence>
<dbReference type="RefSeq" id="WP_139230197.1">
    <property type="nucleotide sequence ID" value="NZ_FPAS01000001.1"/>
</dbReference>
<evidence type="ECO:0000313" key="2">
    <source>
        <dbReference type="EMBL" id="SFT38161.1"/>
    </source>
</evidence>
<keyword evidence="3" id="KW-1185">Reference proteome</keyword>
<feature type="transmembrane region" description="Helical" evidence="1">
    <location>
        <begin position="36"/>
        <end position="53"/>
    </location>
</feature>
<gene>
    <name evidence="2" type="ORF">SAMN05216474_0234</name>
</gene>
<evidence type="ECO:0008006" key="4">
    <source>
        <dbReference type="Google" id="ProtNLM"/>
    </source>
</evidence>
<keyword evidence="1" id="KW-0812">Transmembrane</keyword>
<dbReference type="OrthoDB" id="1361176at2"/>
<dbReference type="Proteomes" id="UP000236454">
    <property type="component" value="Unassembled WGS sequence"/>
</dbReference>
<keyword evidence="1" id="KW-0472">Membrane</keyword>
<dbReference type="AlphaFoldDB" id="A0A1I6XJE4"/>
<reference evidence="2 3" key="1">
    <citation type="submission" date="2016-10" db="EMBL/GenBank/DDBJ databases">
        <authorList>
            <person name="de Groot N.N."/>
        </authorList>
    </citation>
    <scope>NUCLEOTIDE SEQUENCE [LARGE SCALE GENOMIC DNA]</scope>
    <source>
        <strain evidence="2 3">CGMCC 1.7005</strain>
    </source>
</reference>
<evidence type="ECO:0000256" key="1">
    <source>
        <dbReference type="SAM" id="Phobius"/>
    </source>
</evidence>
<name>A0A1I6XJE4_9FLAO</name>
<sequence length="152" mass="17654">MKKRNFTFRYGLYIYLSIVAFFALMKVFNLEDVSELRLFNFVFVIYFVNKLIVRNFIEDDKVGYLYNLRTAFGASATAVFLSCASMLVYTTFVSPEFPEVLEGSFLFGRNLTGMRVVLVLFLEGMASSAIVAFTLMQYWKNYKREHKNVALD</sequence>
<dbReference type="STRING" id="477690.SAMN05216474_0234"/>